<accession>A0ABY8MI21</accession>
<feature type="transmembrane region" description="Helical" evidence="5">
    <location>
        <begin position="260"/>
        <end position="277"/>
    </location>
</feature>
<feature type="transmembrane region" description="Helical" evidence="5">
    <location>
        <begin position="289"/>
        <end position="309"/>
    </location>
</feature>
<evidence type="ECO:0000256" key="1">
    <source>
        <dbReference type="ARBA" id="ARBA00004141"/>
    </source>
</evidence>
<name>A0ABY8MI21_9SPIO</name>
<dbReference type="PANTHER" id="PTHR43021:SF2">
    <property type="entry name" value="CATION_H+ EXCHANGER DOMAIN-CONTAINING PROTEIN"/>
    <property type="match status" value="1"/>
</dbReference>
<evidence type="ECO:0000256" key="2">
    <source>
        <dbReference type="ARBA" id="ARBA00022692"/>
    </source>
</evidence>
<feature type="transmembrane region" description="Helical" evidence="5">
    <location>
        <begin position="386"/>
        <end position="406"/>
    </location>
</feature>
<feature type="transmembrane region" description="Helical" evidence="5">
    <location>
        <begin position="127"/>
        <end position="147"/>
    </location>
</feature>
<proteinExistence type="predicted"/>
<evidence type="ECO:0000256" key="4">
    <source>
        <dbReference type="ARBA" id="ARBA00023136"/>
    </source>
</evidence>
<keyword evidence="3 5" id="KW-1133">Transmembrane helix</keyword>
<evidence type="ECO:0000256" key="3">
    <source>
        <dbReference type="ARBA" id="ARBA00022989"/>
    </source>
</evidence>
<keyword evidence="4 5" id="KW-0472">Membrane</keyword>
<feature type="transmembrane region" description="Helical" evidence="5">
    <location>
        <begin position="12"/>
        <end position="34"/>
    </location>
</feature>
<feature type="transmembrane region" description="Helical" evidence="5">
    <location>
        <begin position="67"/>
        <end position="85"/>
    </location>
</feature>
<keyword evidence="8" id="KW-1185">Reference proteome</keyword>
<dbReference type="Gene3D" id="1.20.1530.20">
    <property type="match status" value="1"/>
</dbReference>
<dbReference type="Proteomes" id="UP001228690">
    <property type="component" value="Chromosome"/>
</dbReference>
<feature type="domain" description="Cation/H+ exchanger transmembrane" evidence="6">
    <location>
        <begin position="29"/>
        <end position="414"/>
    </location>
</feature>
<keyword evidence="2 5" id="KW-0812">Transmembrane</keyword>
<dbReference type="EMBL" id="CP123443">
    <property type="protein sequence ID" value="WGK69674.1"/>
    <property type="molecule type" value="Genomic_DNA"/>
</dbReference>
<evidence type="ECO:0000313" key="8">
    <source>
        <dbReference type="Proteomes" id="UP001228690"/>
    </source>
</evidence>
<feature type="transmembrane region" description="Helical" evidence="5">
    <location>
        <begin position="315"/>
        <end position="333"/>
    </location>
</feature>
<evidence type="ECO:0000313" key="7">
    <source>
        <dbReference type="EMBL" id="WGK69674.1"/>
    </source>
</evidence>
<feature type="transmembrane region" description="Helical" evidence="5">
    <location>
        <begin position="237"/>
        <end position="254"/>
    </location>
</feature>
<feature type="transmembrane region" description="Helical" evidence="5">
    <location>
        <begin position="97"/>
        <end position="121"/>
    </location>
</feature>
<reference evidence="7 8" key="1">
    <citation type="submission" date="2023-04" db="EMBL/GenBank/DDBJ databases">
        <title>Spirochaete genome identified in red abalone sample constitutes a novel genus.</title>
        <authorList>
            <person name="Sharma S.P."/>
            <person name="Purcell C.M."/>
            <person name="Hyde J.R."/>
            <person name="Severin A.J."/>
        </authorList>
    </citation>
    <scope>NUCLEOTIDE SEQUENCE [LARGE SCALE GENOMIC DNA]</scope>
    <source>
        <strain evidence="7 8">SP-2023</strain>
    </source>
</reference>
<evidence type="ECO:0000256" key="5">
    <source>
        <dbReference type="SAM" id="Phobius"/>
    </source>
</evidence>
<organism evidence="7 8">
    <name type="scientific">Candidatus Haliotispira prima</name>
    <dbReference type="NCBI Taxonomy" id="3034016"/>
    <lineage>
        <taxon>Bacteria</taxon>
        <taxon>Pseudomonadati</taxon>
        <taxon>Spirochaetota</taxon>
        <taxon>Spirochaetia</taxon>
        <taxon>Spirochaetales</taxon>
        <taxon>Spirochaetaceae</taxon>
        <taxon>Candidatus Haliotispira</taxon>
    </lineage>
</organism>
<dbReference type="Pfam" id="PF00999">
    <property type="entry name" value="Na_H_Exchanger"/>
    <property type="match status" value="1"/>
</dbReference>
<dbReference type="InterPro" id="IPR006153">
    <property type="entry name" value="Cation/H_exchanger_TM"/>
</dbReference>
<gene>
    <name evidence="7" type="ORF">P0082_02080</name>
</gene>
<protein>
    <submittedName>
        <fullName evidence="7">Cation:proton antiporter</fullName>
    </submittedName>
</protein>
<comment type="subcellular location">
    <subcellularLocation>
        <location evidence="1">Membrane</location>
        <topology evidence="1">Multi-pass membrane protein</topology>
    </subcellularLocation>
</comment>
<dbReference type="PANTHER" id="PTHR43021">
    <property type="entry name" value="NA(+)/H(+) ANTIPORTER-RELATED"/>
    <property type="match status" value="1"/>
</dbReference>
<dbReference type="RefSeq" id="WP_326927860.1">
    <property type="nucleotide sequence ID" value="NZ_CP123443.1"/>
</dbReference>
<evidence type="ECO:0000259" key="6">
    <source>
        <dbReference type="Pfam" id="PF00999"/>
    </source>
</evidence>
<sequence>MLESYRQWVSGIDLPVILMLGIFIVAGRLLVLLFEKLRLPSIVGLLVAGAILGSSGLGLINNRDIEALSFLSHLALAFVALSLGLEFRATTIRSLGAGISVLIIFECFLTFSLITAGVWLVTGSLPFGLAAGAVGAASAPTGPLAIVSEFKARGPLTSAMLAITGFDDAISIVIFSFASTLAVSLYARNIGYVPEGGDGAETSLIHQLVLEPLLEIGLAVLIGVLLGYLYRLLTRKINDGHILFLWIMGMMFLAEGLSFVFHYSLILCNMIMGVVIINQISSAQAAKLLRALEFLMPIIFVLFFVFAGAQLDVRLIPSIGLAGLVYTVCRMVGKWLGATSGAGIAKLSPNIRKYSWAGLLSQVGVGLGLALVLIDKLRPLGSEAVAMGRQVLVIVTATSIIFEVIAPILTKRVLLRAGEIHLGPDGKLLVEEDSDDEDDD</sequence>
<feature type="transmembrane region" description="Helical" evidence="5">
    <location>
        <begin position="354"/>
        <end position="374"/>
    </location>
</feature>
<feature type="transmembrane region" description="Helical" evidence="5">
    <location>
        <begin position="159"/>
        <end position="187"/>
    </location>
</feature>
<feature type="transmembrane region" description="Helical" evidence="5">
    <location>
        <begin position="207"/>
        <end position="230"/>
    </location>
</feature>
<feature type="transmembrane region" description="Helical" evidence="5">
    <location>
        <begin position="41"/>
        <end position="61"/>
    </location>
</feature>
<dbReference type="InterPro" id="IPR038770">
    <property type="entry name" value="Na+/solute_symporter_sf"/>
</dbReference>